<dbReference type="Proteomes" id="UP000596742">
    <property type="component" value="Unassembled WGS sequence"/>
</dbReference>
<reference evidence="7" key="1">
    <citation type="submission" date="2018-11" db="EMBL/GenBank/DDBJ databases">
        <authorList>
            <person name="Alioto T."/>
            <person name="Alioto T."/>
        </authorList>
    </citation>
    <scope>NUCLEOTIDE SEQUENCE</scope>
</reference>
<keyword evidence="3 5" id="KW-1133">Transmembrane helix</keyword>
<evidence type="ECO:0000313" key="8">
    <source>
        <dbReference type="Proteomes" id="UP000596742"/>
    </source>
</evidence>
<dbReference type="GO" id="GO:0016020">
    <property type="term" value="C:membrane"/>
    <property type="evidence" value="ECO:0007669"/>
    <property type="project" value="UniProtKB-SubCell"/>
</dbReference>
<name>A0A8B6DN40_MYTGA</name>
<keyword evidence="2 5" id="KW-0812">Transmembrane</keyword>
<comment type="subcellular location">
    <subcellularLocation>
        <location evidence="1">Membrane</location>
        <topology evidence="1">Multi-pass membrane protein</topology>
    </subcellularLocation>
</comment>
<comment type="caution">
    <text evidence="7">The sequence shown here is derived from an EMBL/GenBank/DDBJ whole genome shotgun (WGS) entry which is preliminary data.</text>
</comment>
<feature type="transmembrane region" description="Helical" evidence="5">
    <location>
        <begin position="192"/>
        <end position="214"/>
    </location>
</feature>
<organism evidence="7 8">
    <name type="scientific">Mytilus galloprovincialis</name>
    <name type="common">Mediterranean mussel</name>
    <dbReference type="NCBI Taxonomy" id="29158"/>
    <lineage>
        <taxon>Eukaryota</taxon>
        <taxon>Metazoa</taxon>
        <taxon>Spiralia</taxon>
        <taxon>Lophotrochozoa</taxon>
        <taxon>Mollusca</taxon>
        <taxon>Bivalvia</taxon>
        <taxon>Autobranchia</taxon>
        <taxon>Pteriomorphia</taxon>
        <taxon>Mytilida</taxon>
        <taxon>Mytiloidea</taxon>
        <taxon>Mytilidae</taxon>
        <taxon>Mytilinae</taxon>
        <taxon>Mytilus</taxon>
    </lineage>
</organism>
<evidence type="ECO:0000256" key="1">
    <source>
        <dbReference type="ARBA" id="ARBA00004141"/>
    </source>
</evidence>
<dbReference type="Pfam" id="PF00083">
    <property type="entry name" value="Sugar_tr"/>
    <property type="match status" value="1"/>
</dbReference>
<dbReference type="InterPro" id="IPR005828">
    <property type="entry name" value="MFS_sugar_transport-like"/>
</dbReference>
<feature type="transmembrane region" description="Helical" evidence="5">
    <location>
        <begin position="457"/>
        <end position="480"/>
    </location>
</feature>
<dbReference type="EMBL" id="UYJE01003719">
    <property type="protein sequence ID" value="VDI21825.1"/>
    <property type="molecule type" value="Genomic_DNA"/>
</dbReference>
<feature type="transmembrane region" description="Helical" evidence="5">
    <location>
        <begin position="426"/>
        <end position="445"/>
    </location>
</feature>
<feature type="transmembrane region" description="Helical" evidence="5">
    <location>
        <begin position="365"/>
        <end position="386"/>
    </location>
</feature>
<dbReference type="SUPFAM" id="SSF103473">
    <property type="entry name" value="MFS general substrate transporter"/>
    <property type="match status" value="1"/>
</dbReference>
<feature type="transmembrane region" description="Helical" evidence="5">
    <location>
        <begin position="163"/>
        <end position="186"/>
    </location>
</feature>
<feature type="domain" description="Major facilitator superfamily (MFS) profile" evidence="6">
    <location>
        <begin position="22"/>
        <end position="511"/>
    </location>
</feature>
<gene>
    <name evidence="7" type="ORF">MGAL_10B047029</name>
</gene>
<protein>
    <submittedName>
        <fullName evidence="7">MFS transporter, OCT family, solute carrier family 22 (Organic cation transporter), member 4/5</fullName>
    </submittedName>
</protein>
<feature type="transmembrane region" description="Helical" evidence="5">
    <location>
        <begin position="20"/>
        <end position="43"/>
    </location>
</feature>
<dbReference type="InterPro" id="IPR020846">
    <property type="entry name" value="MFS_dom"/>
</dbReference>
<feature type="transmembrane region" description="Helical" evidence="5">
    <location>
        <begin position="249"/>
        <end position="267"/>
    </location>
</feature>
<dbReference type="InterPro" id="IPR036259">
    <property type="entry name" value="MFS_trans_sf"/>
</dbReference>
<dbReference type="OrthoDB" id="2261376at2759"/>
<sequence>MKIKLESLLQELGSPGKYQVCIFLLLALNYFPVVFNHIVMAFIGRPPQYECYNASYEDPTYILNLTSTTDNSFWQSEKTEYGKCSTKYFLSDSTNASEIFNCDSSPNGKWRYDGKESSIASEWDLVCSNAYLSRLATTIYFIGVMVGGLIFGYLADKFGRKKIMLVTLFTPVAIGVLTALVKTYYLFVGLRFLQGIFIQGLQTTTYVMVMELFLPKYRGTAGTVLECFWGVTVIMMAGIAYLLQDWRNIQLAISVPSALALTYIWMVPETLRWLMIKDKIDQAQKIVKRITKFNNLSFPARTMDELQIQIEAKDNEPGRQYMFYDLLRTPILRKHSLILFYLWFSVCVGYYGMTFKIAGLAGNHYLTFFISGCVDLVAFIMVIYLIQRFGRRIPLLVFFVIGSVSCIVAGSIPIALAGASGTAEKVFAIIGKFGMAGVFSIIFVYSSELYPTVIRSIGMGTCAFWARLGGVVAPQILVLGDFTHKSVSVIMFGVISLIASLLVLFLPETANRKLPDTIEDAESIDAFKGSNGSEEEPVEL</sequence>
<keyword evidence="4 5" id="KW-0472">Membrane</keyword>
<keyword evidence="8" id="KW-1185">Reference proteome</keyword>
<evidence type="ECO:0000313" key="7">
    <source>
        <dbReference type="EMBL" id="VDI21825.1"/>
    </source>
</evidence>
<dbReference type="PANTHER" id="PTHR24064">
    <property type="entry name" value="SOLUTE CARRIER FAMILY 22 MEMBER"/>
    <property type="match status" value="1"/>
</dbReference>
<dbReference type="GO" id="GO:0022857">
    <property type="term" value="F:transmembrane transporter activity"/>
    <property type="evidence" value="ECO:0007669"/>
    <property type="project" value="InterPro"/>
</dbReference>
<feature type="transmembrane region" description="Helical" evidence="5">
    <location>
        <begin position="131"/>
        <end position="151"/>
    </location>
</feature>
<feature type="transmembrane region" description="Helical" evidence="5">
    <location>
        <begin position="486"/>
        <end position="506"/>
    </location>
</feature>
<dbReference type="PROSITE" id="PS50850">
    <property type="entry name" value="MFS"/>
    <property type="match status" value="1"/>
</dbReference>
<evidence type="ECO:0000256" key="4">
    <source>
        <dbReference type="ARBA" id="ARBA00023136"/>
    </source>
</evidence>
<evidence type="ECO:0000256" key="3">
    <source>
        <dbReference type="ARBA" id="ARBA00022989"/>
    </source>
</evidence>
<feature type="transmembrane region" description="Helical" evidence="5">
    <location>
        <begin position="221"/>
        <end position="243"/>
    </location>
</feature>
<dbReference type="Gene3D" id="1.20.1250.20">
    <property type="entry name" value="MFS general substrate transporter like domains"/>
    <property type="match status" value="1"/>
</dbReference>
<feature type="transmembrane region" description="Helical" evidence="5">
    <location>
        <begin position="336"/>
        <end position="353"/>
    </location>
</feature>
<accession>A0A8B6DN40</accession>
<evidence type="ECO:0000256" key="5">
    <source>
        <dbReference type="SAM" id="Phobius"/>
    </source>
</evidence>
<dbReference type="AlphaFoldDB" id="A0A8B6DN40"/>
<evidence type="ECO:0000259" key="6">
    <source>
        <dbReference type="PROSITE" id="PS50850"/>
    </source>
</evidence>
<proteinExistence type="predicted"/>
<feature type="transmembrane region" description="Helical" evidence="5">
    <location>
        <begin position="393"/>
        <end position="414"/>
    </location>
</feature>
<evidence type="ECO:0000256" key="2">
    <source>
        <dbReference type="ARBA" id="ARBA00022692"/>
    </source>
</evidence>
<dbReference type="CDD" id="cd17317">
    <property type="entry name" value="MFS_SLC22"/>
    <property type="match status" value="1"/>
</dbReference>